<comment type="caution">
    <text evidence="5">Lacks conserved residue(s) required for the propagation of feature annotation.</text>
</comment>
<dbReference type="InterPro" id="IPR004133">
    <property type="entry name" value="DAN_dom"/>
</dbReference>
<dbReference type="PROSITE" id="PS01225">
    <property type="entry name" value="CTCK_2"/>
    <property type="match status" value="1"/>
</dbReference>
<accession>A0AAD9KGD5</accession>
<feature type="signal peptide" evidence="7">
    <location>
        <begin position="1"/>
        <end position="42"/>
    </location>
</feature>
<comment type="caution">
    <text evidence="9">The sequence shown here is derived from an EMBL/GenBank/DDBJ whole genome shotgun (WGS) entry which is preliminary data.</text>
</comment>
<keyword evidence="10" id="KW-1185">Reference proteome</keyword>
<name>A0AAD9KGD5_9ANNE</name>
<evidence type="ECO:0000256" key="7">
    <source>
        <dbReference type="SAM" id="SignalP"/>
    </source>
</evidence>
<dbReference type="InterPro" id="IPR006207">
    <property type="entry name" value="Cys_knot_C"/>
</dbReference>
<organism evidence="9 10">
    <name type="scientific">Paralvinella palmiformis</name>
    <dbReference type="NCBI Taxonomy" id="53620"/>
    <lineage>
        <taxon>Eukaryota</taxon>
        <taxon>Metazoa</taxon>
        <taxon>Spiralia</taxon>
        <taxon>Lophotrochozoa</taxon>
        <taxon>Annelida</taxon>
        <taxon>Polychaeta</taxon>
        <taxon>Sedentaria</taxon>
        <taxon>Canalipalpata</taxon>
        <taxon>Terebellida</taxon>
        <taxon>Terebelliformia</taxon>
        <taxon>Alvinellidae</taxon>
        <taxon>Paralvinella</taxon>
    </lineage>
</organism>
<dbReference type="AlphaFoldDB" id="A0AAD9KGD5"/>
<protein>
    <recommendedName>
        <fullName evidence="8">CTCK domain-containing protein</fullName>
    </recommendedName>
</protein>
<dbReference type="SMART" id="SM00041">
    <property type="entry name" value="CT"/>
    <property type="match status" value="1"/>
</dbReference>
<dbReference type="Gene3D" id="2.10.90.10">
    <property type="entry name" value="Cystine-knot cytokines"/>
    <property type="match status" value="1"/>
</dbReference>
<feature type="chain" id="PRO_5041959535" description="CTCK domain-containing protein" evidence="7">
    <location>
        <begin position="43"/>
        <end position="220"/>
    </location>
</feature>
<dbReference type="GO" id="GO:0036122">
    <property type="term" value="F:BMP binding"/>
    <property type="evidence" value="ECO:0007669"/>
    <property type="project" value="TreeGrafter"/>
</dbReference>
<evidence type="ECO:0000256" key="3">
    <source>
        <dbReference type="ARBA" id="ARBA00022729"/>
    </source>
</evidence>
<dbReference type="Pfam" id="PF03045">
    <property type="entry name" value="DAN"/>
    <property type="match status" value="1"/>
</dbReference>
<gene>
    <name evidence="9" type="ORF">LSH36_1g22011</name>
</gene>
<proteinExistence type="predicted"/>
<evidence type="ECO:0000313" key="9">
    <source>
        <dbReference type="EMBL" id="KAK2170721.1"/>
    </source>
</evidence>
<dbReference type="PANTHER" id="PTHR15283:SF4">
    <property type="entry name" value="BURSICON"/>
    <property type="match status" value="1"/>
</dbReference>
<evidence type="ECO:0000256" key="1">
    <source>
        <dbReference type="ARBA" id="ARBA00004613"/>
    </source>
</evidence>
<evidence type="ECO:0000259" key="8">
    <source>
        <dbReference type="PROSITE" id="PS01225"/>
    </source>
</evidence>
<dbReference type="EMBL" id="JAODUP010000001">
    <property type="protein sequence ID" value="KAK2170721.1"/>
    <property type="molecule type" value="Genomic_DNA"/>
</dbReference>
<evidence type="ECO:0000256" key="5">
    <source>
        <dbReference type="PROSITE-ProRule" id="PRU00039"/>
    </source>
</evidence>
<sequence length="220" mass="25389">MRRLTMCVLDFVRFGSAAQRRRYASLIVLLPWILMCTRPATSADTEITRHQDHAILENALGIRVSHSGSFPPSFLRISTNPLRDEPNMSSGKVARRRQQQKQEEEEAISGSRRAYVITKTSYLEQEWCRTAPVKQLIRRRGCLKKTILNRFCYGQCNSFFIPRRRGDDIDGNAFKSCAFCRPKRTDFIRITLTCPGRSIQRVRKKVEVIKTCNCMALVLN</sequence>
<reference evidence="9" key="1">
    <citation type="journal article" date="2023" name="Mol. Biol. Evol.">
        <title>Third-Generation Sequencing Reveals the Adaptive Role of the Epigenome in Three Deep-Sea Polychaetes.</title>
        <authorList>
            <person name="Perez M."/>
            <person name="Aroh O."/>
            <person name="Sun Y."/>
            <person name="Lan Y."/>
            <person name="Juniper S.K."/>
            <person name="Young C.R."/>
            <person name="Angers B."/>
            <person name="Qian P.Y."/>
        </authorList>
    </citation>
    <scope>NUCLEOTIDE SEQUENCE</scope>
    <source>
        <strain evidence="9">P08H-3</strain>
    </source>
</reference>
<comment type="subcellular location">
    <subcellularLocation>
        <location evidence="1">Secreted</location>
    </subcellularLocation>
</comment>
<dbReference type="InterPro" id="IPR029034">
    <property type="entry name" value="Cystine-knot_cytokine"/>
</dbReference>
<dbReference type="GO" id="GO:0038098">
    <property type="term" value="P:sequestering of BMP from receptor via BMP binding"/>
    <property type="evidence" value="ECO:0007669"/>
    <property type="project" value="TreeGrafter"/>
</dbReference>
<keyword evidence="3 7" id="KW-0732">Signal</keyword>
<keyword evidence="4" id="KW-1015">Disulfide bond</keyword>
<dbReference type="GO" id="GO:0005615">
    <property type="term" value="C:extracellular space"/>
    <property type="evidence" value="ECO:0007669"/>
    <property type="project" value="TreeGrafter"/>
</dbReference>
<keyword evidence="2" id="KW-0964">Secreted</keyword>
<evidence type="ECO:0000313" key="10">
    <source>
        <dbReference type="Proteomes" id="UP001208570"/>
    </source>
</evidence>
<evidence type="ECO:0000256" key="6">
    <source>
        <dbReference type="SAM" id="MobiDB-lite"/>
    </source>
</evidence>
<feature type="domain" description="CTCK" evidence="8">
    <location>
        <begin position="128"/>
        <end position="220"/>
    </location>
</feature>
<dbReference type="GO" id="GO:0048018">
    <property type="term" value="F:receptor ligand activity"/>
    <property type="evidence" value="ECO:0007669"/>
    <property type="project" value="TreeGrafter"/>
</dbReference>
<evidence type="ECO:0000256" key="4">
    <source>
        <dbReference type="ARBA" id="ARBA00023157"/>
    </source>
</evidence>
<dbReference type="PANTHER" id="PTHR15283">
    <property type="entry name" value="GREMLIN 1"/>
    <property type="match status" value="1"/>
</dbReference>
<feature type="region of interest" description="Disordered" evidence="6">
    <location>
        <begin position="75"/>
        <end position="108"/>
    </location>
</feature>
<dbReference type="GO" id="GO:0009887">
    <property type="term" value="P:animal organ morphogenesis"/>
    <property type="evidence" value="ECO:0007669"/>
    <property type="project" value="TreeGrafter"/>
</dbReference>
<dbReference type="Proteomes" id="UP001208570">
    <property type="component" value="Unassembled WGS sequence"/>
</dbReference>
<evidence type="ECO:0000256" key="2">
    <source>
        <dbReference type="ARBA" id="ARBA00022525"/>
    </source>
</evidence>